<protein>
    <recommendedName>
        <fullName evidence="4">HMG box domain-containing protein</fullName>
    </recommendedName>
</protein>
<feature type="domain" description="HMG box" evidence="4">
    <location>
        <begin position="141"/>
        <end position="209"/>
    </location>
</feature>
<evidence type="ECO:0000256" key="1">
    <source>
        <dbReference type="ARBA" id="ARBA00023125"/>
    </source>
</evidence>
<feature type="domain" description="HMG box" evidence="4">
    <location>
        <begin position="47"/>
        <end position="122"/>
    </location>
</feature>
<gene>
    <name evidence="5" type="ORF">LDAN0321_LOCUS4206</name>
</gene>
<dbReference type="Gene3D" id="1.10.30.10">
    <property type="entry name" value="High mobility group box domain"/>
    <property type="match status" value="2"/>
</dbReference>
<dbReference type="InterPro" id="IPR050342">
    <property type="entry name" value="HMGB"/>
</dbReference>
<name>A0A7S2K4A5_9STRA</name>
<reference evidence="5" key="1">
    <citation type="submission" date="2021-01" db="EMBL/GenBank/DDBJ databases">
        <authorList>
            <person name="Corre E."/>
            <person name="Pelletier E."/>
            <person name="Niang G."/>
            <person name="Scheremetjew M."/>
            <person name="Finn R."/>
            <person name="Kale V."/>
            <person name="Holt S."/>
            <person name="Cochrane G."/>
            <person name="Meng A."/>
            <person name="Brown T."/>
            <person name="Cohen L."/>
        </authorList>
    </citation>
    <scope>NUCLEOTIDE SEQUENCE</scope>
    <source>
        <strain evidence="5">B650</strain>
    </source>
</reference>
<dbReference type="AlphaFoldDB" id="A0A7S2K4A5"/>
<dbReference type="PROSITE" id="PS50118">
    <property type="entry name" value="HMG_BOX_2"/>
    <property type="match status" value="2"/>
</dbReference>
<dbReference type="PANTHER" id="PTHR48112">
    <property type="entry name" value="HIGH MOBILITY GROUP PROTEIN DSP1"/>
    <property type="match status" value="1"/>
</dbReference>
<evidence type="ECO:0000256" key="3">
    <source>
        <dbReference type="SAM" id="MobiDB-lite"/>
    </source>
</evidence>
<feature type="region of interest" description="Disordered" evidence="3">
    <location>
        <begin position="1"/>
        <end position="20"/>
    </location>
</feature>
<accession>A0A7S2K4A5</accession>
<dbReference type="GO" id="GO:0003677">
    <property type="term" value="F:DNA binding"/>
    <property type="evidence" value="ECO:0007669"/>
    <property type="project" value="UniProtKB-UniRule"/>
</dbReference>
<keyword evidence="1 2" id="KW-0238">DNA-binding</keyword>
<dbReference type="Pfam" id="PF00505">
    <property type="entry name" value="HMG_box"/>
    <property type="match status" value="1"/>
</dbReference>
<dbReference type="GO" id="GO:0005634">
    <property type="term" value="C:nucleus"/>
    <property type="evidence" value="ECO:0007669"/>
    <property type="project" value="UniProtKB-UniRule"/>
</dbReference>
<dbReference type="SUPFAM" id="SSF47095">
    <property type="entry name" value="HMG-box"/>
    <property type="match status" value="2"/>
</dbReference>
<dbReference type="CDD" id="cd00084">
    <property type="entry name" value="HMG-box_SF"/>
    <property type="match status" value="1"/>
</dbReference>
<evidence type="ECO:0000256" key="2">
    <source>
        <dbReference type="PROSITE-ProRule" id="PRU00267"/>
    </source>
</evidence>
<dbReference type="SMART" id="SM00398">
    <property type="entry name" value="HMG"/>
    <property type="match status" value="2"/>
</dbReference>
<feature type="DNA-binding region" description="HMG box" evidence="2">
    <location>
        <begin position="141"/>
        <end position="209"/>
    </location>
</feature>
<dbReference type="EMBL" id="HBGY01006840">
    <property type="protein sequence ID" value="CAD9563863.1"/>
    <property type="molecule type" value="Transcribed_RNA"/>
</dbReference>
<organism evidence="5">
    <name type="scientific">Leptocylindrus danicus</name>
    <dbReference type="NCBI Taxonomy" id="163516"/>
    <lineage>
        <taxon>Eukaryota</taxon>
        <taxon>Sar</taxon>
        <taxon>Stramenopiles</taxon>
        <taxon>Ochrophyta</taxon>
        <taxon>Bacillariophyta</taxon>
        <taxon>Coscinodiscophyceae</taxon>
        <taxon>Chaetocerotophycidae</taxon>
        <taxon>Leptocylindrales</taxon>
        <taxon>Leptocylindraceae</taxon>
        <taxon>Leptocylindrus</taxon>
    </lineage>
</organism>
<dbReference type="PRINTS" id="PR00886">
    <property type="entry name" value="HIGHMOBLTY12"/>
</dbReference>
<sequence length="332" mass="37779">MSTSGAQSTTKKRKWEEKTSLNDEDHKYCYDSETRSRKGFKKCPNAPKRHRTAYIHFSMAKMAELKAQSRTTTASSGDDKATSMAKVVSECWKTMSLAERTKWNAIAERDKVRYNVEKSLYTGPWKVPKAEKRKAGNQSAPKKPMTAFLFFANEERPRIKRGNPEMKNMEVSKRLGEMWKSMSLNDRKPFETKYKEALSVYRDAIGKWRKEEASREDNQRKKREAIATAFAERGAYDIVHSNYQPFIGTQRPASIFPPANNSIRLDERASVFPFVGGSTILNQQQQPRMIATTQPSFNQQVGGHQPPAQLQGLAAALATTMDTDVSSLFRRS</sequence>
<dbReference type="Pfam" id="PF09011">
    <property type="entry name" value="HMG_box_2"/>
    <property type="match status" value="1"/>
</dbReference>
<evidence type="ECO:0000313" key="5">
    <source>
        <dbReference type="EMBL" id="CAD9563863.1"/>
    </source>
</evidence>
<dbReference type="InterPro" id="IPR009071">
    <property type="entry name" value="HMG_box_dom"/>
</dbReference>
<feature type="DNA-binding region" description="HMG box" evidence="2">
    <location>
        <begin position="47"/>
        <end position="122"/>
    </location>
</feature>
<proteinExistence type="predicted"/>
<evidence type="ECO:0000259" key="4">
    <source>
        <dbReference type="PROSITE" id="PS50118"/>
    </source>
</evidence>
<dbReference type="InterPro" id="IPR036910">
    <property type="entry name" value="HMG_box_dom_sf"/>
</dbReference>
<keyword evidence="2" id="KW-0539">Nucleus</keyword>